<protein>
    <recommendedName>
        <fullName evidence="4 9">Pyruvate dehydrogenase E1 component</fullName>
        <ecNumber evidence="3 9">1.2.4.1</ecNumber>
    </recommendedName>
</protein>
<comment type="cofactor">
    <cofactor evidence="10">
        <name>Mg(2+)</name>
        <dbReference type="ChEBI" id="CHEBI:18420"/>
    </cofactor>
</comment>
<reference evidence="14 15" key="1">
    <citation type="submission" date="2019-08" db="EMBL/GenBank/DDBJ databases">
        <authorList>
            <person name="Peeters C."/>
        </authorList>
    </citation>
    <scope>NUCLEOTIDE SEQUENCE [LARGE SCALE GENOMIC DNA]</scope>
    <source>
        <strain evidence="14 15">LMG 18089</strain>
    </source>
</reference>
<name>A0A5E5P329_9BURK</name>
<dbReference type="FunFam" id="3.40.50.970:FF:000011">
    <property type="entry name" value="Pyruvate dehydrogenase E1 component"/>
    <property type="match status" value="1"/>
</dbReference>
<proteinExistence type="predicted"/>
<evidence type="ECO:0000256" key="5">
    <source>
        <dbReference type="ARBA" id="ARBA00023002"/>
    </source>
</evidence>
<feature type="binding site" evidence="10">
    <location>
        <position position="241"/>
    </location>
    <ligand>
        <name>Mg(2+)</name>
        <dbReference type="ChEBI" id="CHEBI:18420"/>
    </ligand>
</feature>
<dbReference type="AlphaFoldDB" id="A0A5E5P329"/>
<dbReference type="InterPro" id="IPR051157">
    <property type="entry name" value="PDH/Transketolase"/>
</dbReference>
<organism evidence="14 15">
    <name type="scientific">Pandoraea apista</name>
    <dbReference type="NCBI Taxonomy" id="93218"/>
    <lineage>
        <taxon>Bacteria</taxon>
        <taxon>Pseudomonadati</taxon>
        <taxon>Pseudomonadota</taxon>
        <taxon>Betaproteobacteria</taxon>
        <taxon>Burkholderiales</taxon>
        <taxon>Burkholderiaceae</taxon>
        <taxon>Pandoraea</taxon>
    </lineage>
</organism>
<dbReference type="InterPro" id="IPR005474">
    <property type="entry name" value="Transketolase_N"/>
</dbReference>
<dbReference type="GO" id="GO:0004739">
    <property type="term" value="F:pyruvate dehydrogenase (acetyl-transferring) activity"/>
    <property type="evidence" value="ECO:0007669"/>
    <property type="project" value="UniProtKB-EC"/>
</dbReference>
<dbReference type="PANTHER" id="PTHR43825:SF3">
    <property type="entry name" value="PYRUVATE DEHYDROGENASE E1 COMPONENT"/>
    <property type="match status" value="1"/>
</dbReference>
<dbReference type="CDD" id="cd02017">
    <property type="entry name" value="TPP_E1_EcPDC_like"/>
    <property type="match status" value="1"/>
</dbReference>
<dbReference type="Gene3D" id="3.40.50.970">
    <property type="match status" value="2"/>
</dbReference>
<dbReference type="Pfam" id="PF00456">
    <property type="entry name" value="Transketolase_N"/>
    <property type="match status" value="1"/>
</dbReference>
<dbReference type="Pfam" id="PF22613">
    <property type="entry name" value="Transketolase_C_1"/>
    <property type="match status" value="1"/>
</dbReference>
<evidence type="ECO:0000259" key="11">
    <source>
        <dbReference type="Pfam" id="PF00456"/>
    </source>
</evidence>
<evidence type="ECO:0000259" key="13">
    <source>
        <dbReference type="Pfam" id="PF22613"/>
    </source>
</evidence>
<dbReference type="EMBL" id="CABPSX010000003">
    <property type="protein sequence ID" value="VVG70764.1"/>
    <property type="molecule type" value="Genomic_DNA"/>
</dbReference>
<evidence type="ECO:0000313" key="15">
    <source>
        <dbReference type="Proteomes" id="UP000364291"/>
    </source>
</evidence>
<dbReference type="InterPro" id="IPR055152">
    <property type="entry name" value="Transketolase-like_C_2"/>
</dbReference>
<accession>A0A5E5P329</accession>
<evidence type="ECO:0000256" key="1">
    <source>
        <dbReference type="ARBA" id="ARBA00001964"/>
    </source>
</evidence>
<evidence type="ECO:0000256" key="10">
    <source>
        <dbReference type="PIRSR" id="PIRSR000156-1"/>
    </source>
</evidence>
<dbReference type="EC" id="1.2.4.1" evidence="3 9"/>
<dbReference type="Pfam" id="PF17831">
    <property type="entry name" value="PDH_E1_M"/>
    <property type="match status" value="1"/>
</dbReference>
<evidence type="ECO:0000256" key="8">
    <source>
        <dbReference type="ARBA" id="ARBA00051231"/>
    </source>
</evidence>
<dbReference type="SUPFAM" id="SSF52922">
    <property type="entry name" value="TK C-terminal domain-like"/>
    <property type="match status" value="1"/>
</dbReference>
<keyword evidence="6 9" id="KW-0786">Thiamine pyrophosphate</keyword>
<keyword evidence="10" id="KW-0479">Metal-binding</keyword>
<evidence type="ECO:0000256" key="3">
    <source>
        <dbReference type="ARBA" id="ARBA00012281"/>
    </source>
</evidence>
<dbReference type="Gene3D" id="3.40.50.920">
    <property type="match status" value="1"/>
</dbReference>
<comment type="catalytic activity">
    <reaction evidence="8 9">
        <text>N(6)-[(R)-lipoyl]-L-lysyl-[protein] + pyruvate + H(+) = N(6)-[(R)-S(8)-acetyldihydrolipoyl]-L-lysyl-[protein] + CO2</text>
        <dbReference type="Rhea" id="RHEA:19189"/>
        <dbReference type="Rhea" id="RHEA-COMP:10474"/>
        <dbReference type="Rhea" id="RHEA-COMP:10478"/>
        <dbReference type="ChEBI" id="CHEBI:15361"/>
        <dbReference type="ChEBI" id="CHEBI:15378"/>
        <dbReference type="ChEBI" id="CHEBI:16526"/>
        <dbReference type="ChEBI" id="CHEBI:83099"/>
        <dbReference type="ChEBI" id="CHEBI:83111"/>
        <dbReference type="EC" id="1.2.4.1"/>
    </reaction>
</comment>
<comment type="cofactor">
    <cofactor evidence="1 9">
        <name>thiamine diphosphate</name>
        <dbReference type="ChEBI" id="CHEBI:58937"/>
    </cofactor>
</comment>
<dbReference type="GO" id="GO:0046872">
    <property type="term" value="F:metal ion binding"/>
    <property type="evidence" value="ECO:0007669"/>
    <property type="project" value="UniProtKB-KW"/>
</dbReference>
<comment type="function">
    <text evidence="2 9">Component of the pyruvate dehydrogenase (PDH) complex, that catalyzes the overall conversion of pyruvate to acetyl-CoA and CO(2).</text>
</comment>
<dbReference type="InterPro" id="IPR035807">
    <property type="entry name" value="PDC_E1_N"/>
</dbReference>
<sequence>MTQSPVVAAAAMQSPAAATDIDIQETREWLDALEGVTVVEGRSRAHFLMDRLAAWDFARHGDFHGRVTTDYVNTIPTSRQPAYPGDLAIEGRLNAFIRWNAMVMVLRAGKHSNVGGHIATYQSAAVLYDVGFNHFFRGRTDTFDGDMIYIQGHSAPGIYARAYLDGRITEAQLDNFRREAGRQGISSYPHPRLMPDFWQFPTVSMGLGPLTAAYQARFMRYLEYRGLKPHQGRKVWAFLGDGEMDQPESLAAISLGGREQLDNLIFVVNCNLQRLDGPVRGNGKVIQELEGTFRAAGWNVIKVIWGSGWDTLLECDTHGLLRDRMMACVDGDYQTFKSQSGAYVREHFFGTSPELLAMVAHLSDDDIWQLARGGHDALKVYAAYAQAMRTEGRPTVILAKTVKGFGMGEAGEGQNVNHQLKKMSVDAVRAFRDRFDLPVSDDELAEMPYLRPEPDSPEGRYFAARREALGGHLPARFGLRAPLAVPPLSTFAAQLKDSGERELSTTMAFVRILTALLKDPEIGKRVIPIVPDESRTFGMEPLFRQIGIHSFMGQRYTPQDAGQLSYYKEALDGQILQEGINESGAMASWIAAGTSYSTHDFATIPFYIFYSMFGLQRVGDLAWAAGDARTRGFLLGATSGRTTLMGEGLQHDDGHSHVLASVVPNCVAFDPTFQYELAVILQDGMRRMYVDDEDVYYYVTLLNENYAHPAMPEGAEAGILKGLYLLREGAGEGTGEGDGEGAQAPRVQLMGSGAILREVMAAADLLRDDFGVQSDIWSATSLTEVRREGLAVERWNLLHPEQTPRVPYVQQCLAGRKGPVVVATDYMKIVGDQIRPFVPNRRFVTLGTDGFGCSDTRESLRTYFEVDRHFIVLAALGALADMGEVPRERVAEAIRKYGIDPEKLDPATV</sequence>
<evidence type="ECO:0000313" key="14">
    <source>
        <dbReference type="EMBL" id="VVG70764.1"/>
    </source>
</evidence>
<feature type="binding site" evidence="10">
    <location>
        <position position="273"/>
    </location>
    <ligand>
        <name>Mg(2+)</name>
        <dbReference type="ChEBI" id="CHEBI:18420"/>
    </ligand>
</feature>
<feature type="binding site" evidence="10">
    <location>
        <position position="271"/>
    </location>
    <ligand>
        <name>Mg(2+)</name>
        <dbReference type="ChEBI" id="CHEBI:18420"/>
    </ligand>
</feature>
<dbReference type="PIRSF" id="PIRSF000156">
    <property type="entry name" value="Pyruvate_dh_E1"/>
    <property type="match status" value="1"/>
</dbReference>
<feature type="domain" description="Transketolase N-terminal" evidence="11">
    <location>
        <begin position="148"/>
        <end position="305"/>
    </location>
</feature>
<evidence type="ECO:0000256" key="9">
    <source>
        <dbReference type="PIRNR" id="PIRNR000156"/>
    </source>
</evidence>
<dbReference type="InterPro" id="IPR041621">
    <property type="entry name" value="PDH_E1_M"/>
</dbReference>
<dbReference type="PANTHER" id="PTHR43825">
    <property type="entry name" value="PYRUVATE DEHYDROGENASE E1 COMPONENT"/>
    <property type="match status" value="1"/>
</dbReference>
<dbReference type="InterPro" id="IPR029061">
    <property type="entry name" value="THDP-binding"/>
</dbReference>
<feature type="domain" description="Pyruvate dehydrogenase E1 component middle" evidence="12">
    <location>
        <begin position="489"/>
        <end position="709"/>
    </location>
</feature>
<dbReference type="InterPro" id="IPR009014">
    <property type="entry name" value="Transketo_C/PFOR_II"/>
</dbReference>
<evidence type="ECO:0000256" key="6">
    <source>
        <dbReference type="ARBA" id="ARBA00023052"/>
    </source>
</evidence>
<gene>
    <name evidence="14" type="primary">aceE_2</name>
    <name evidence="14" type="ORF">PAP18089_01730</name>
</gene>
<dbReference type="InterPro" id="IPR004660">
    <property type="entry name" value="PDH_E1"/>
</dbReference>
<dbReference type="NCBIfam" id="TIGR00759">
    <property type="entry name" value="aceE"/>
    <property type="match status" value="1"/>
</dbReference>
<evidence type="ECO:0000256" key="7">
    <source>
        <dbReference type="ARBA" id="ARBA00023317"/>
    </source>
</evidence>
<keyword evidence="10" id="KW-0460">Magnesium</keyword>
<keyword evidence="7 9" id="KW-0670">Pyruvate</keyword>
<dbReference type="SUPFAM" id="SSF52518">
    <property type="entry name" value="Thiamin diphosphate-binding fold (THDP-binding)"/>
    <property type="match status" value="2"/>
</dbReference>
<keyword evidence="5 9" id="KW-0560">Oxidoreductase</keyword>
<evidence type="ECO:0000259" key="12">
    <source>
        <dbReference type="Pfam" id="PF17831"/>
    </source>
</evidence>
<feature type="domain" description="Transketolase-like C-terminal" evidence="13">
    <location>
        <begin position="743"/>
        <end position="867"/>
    </location>
</feature>
<dbReference type="Proteomes" id="UP000364291">
    <property type="component" value="Unassembled WGS sequence"/>
</dbReference>
<evidence type="ECO:0000256" key="2">
    <source>
        <dbReference type="ARBA" id="ARBA00003157"/>
    </source>
</evidence>
<evidence type="ECO:0000256" key="4">
    <source>
        <dbReference type="ARBA" id="ARBA00017172"/>
    </source>
</evidence>